<dbReference type="InterPro" id="IPR009060">
    <property type="entry name" value="UBA-like_sf"/>
</dbReference>
<dbReference type="NCBIfam" id="TIGR00116">
    <property type="entry name" value="tsf"/>
    <property type="match status" value="1"/>
</dbReference>
<keyword evidence="5" id="KW-0963">Cytoplasm</keyword>
<reference evidence="9 10" key="1">
    <citation type="journal article" date="2017" name="ISME J.">
        <title>Energy and carbon metabolisms in a deep terrestrial subsurface fluid microbial community.</title>
        <authorList>
            <person name="Momper L."/>
            <person name="Jungbluth S.P."/>
            <person name="Lee M.D."/>
            <person name="Amend J.P."/>
        </authorList>
    </citation>
    <scope>NUCLEOTIDE SEQUENCE [LARGE SCALE GENOMIC DNA]</scope>
    <source>
        <strain evidence="9">SURF_29</strain>
    </source>
</reference>
<evidence type="ECO:0000256" key="4">
    <source>
        <dbReference type="ARBA" id="ARBA00022917"/>
    </source>
</evidence>
<dbReference type="Gene3D" id="1.10.8.10">
    <property type="entry name" value="DNA helicase RuvA subunit, C-terminal domain"/>
    <property type="match status" value="1"/>
</dbReference>
<dbReference type="GO" id="GO:0003746">
    <property type="term" value="F:translation elongation factor activity"/>
    <property type="evidence" value="ECO:0007669"/>
    <property type="project" value="UniProtKB-UniRule"/>
</dbReference>
<comment type="function">
    <text evidence="5 6">Associates with the EF-Tu.GDP complex and induces the exchange of GDP to GTP. It remains bound to the aminoacyl-tRNA.EF-Tu.GTP complex up to the GTP hydrolysis stage on the ribosome.</text>
</comment>
<dbReference type="AlphaFoldDB" id="A0A419DDA1"/>
<keyword evidence="4 5" id="KW-0648">Protein biosynthesis</keyword>
<evidence type="ECO:0000313" key="9">
    <source>
        <dbReference type="EMBL" id="RJO61052.1"/>
    </source>
</evidence>
<evidence type="ECO:0000256" key="7">
    <source>
        <dbReference type="RuleBase" id="RU000643"/>
    </source>
</evidence>
<evidence type="ECO:0000256" key="2">
    <source>
        <dbReference type="ARBA" id="ARBA00016956"/>
    </source>
</evidence>
<dbReference type="HAMAP" id="MF_00050">
    <property type="entry name" value="EF_Ts"/>
    <property type="match status" value="1"/>
</dbReference>
<feature type="domain" description="Translation elongation factor EFTs/EF1B dimerisation" evidence="8">
    <location>
        <begin position="52"/>
        <end position="196"/>
    </location>
</feature>
<proteinExistence type="inferred from homology"/>
<keyword evidence="3 5" id="KW-0251">Elongation factor</keyword>
<dbReference type="SUPFAM" id="SSF46934">
    <property type="entry name" value="UBA-like"/>
    <property type="match status" value="1"/>
</dbReference>
<dbReference type="FunFam" id="1.10.8.10:FF:000001">
    <property type="entry name" value="Elongation factor Ts"/>
    <property type="match status" value="1"/>
</dbReference>
<gene>
    <name evidence="5 9" type="primary">tsf</name>
    <name evidence="9" type="ORF">C4544_03755</name>
</gene>
<evidence type="ECO:0000259" key="8">
    <source>
        <dbReference type="Pfam" id="PF00889"/>
    </source>
</evidence>
<dbReference type="Gene3D" id="1.10.286.20">
    <property type="match status" value="1"/>
</dbReference>
<dbReference type="FunFam" id="1.10.286.20:FF:000001">
    <property type="entry name" value="Elongation factor Ts"/>
    <property type="match status" value="1"/>
</dbReference>
<feature type="region of interest" description="Involved in Mg(2+) ion dislocation from EF-Tu" evidence="5">
    <location>
        <begin position="80"/>
        <end position="83"/>
    </location>
</feature>
<evidence type="ECO:0000256" key="5">
    <source>
        <dbReference type="HAMAP-Rule" id="MF_00050"/>
    </source>
</evidence>
<dbReference type="Pfam" id="PF00889">
    <property type="entry name" value="EF_TS"/>
    <property type="match status" value="1"/>
</dbReference>
<evidence type="ECO:0000256" key="6">
    <source>
        <dbReference type="RuleBase" id="RU000642"/>
    </source>
</evidence>
<dbReference type="EMBL" id="QZJW01000031">
    <property type="protein sequence ID" value="RJO61052.1"/>
    <property type="molecule type" value="Genomic_DNA"/>
</dbReference>
<comment type="caution">
    <text evidence="9">The sequence shown here is derived from an EMBL/GenBank/DDBJ whole genome shotgun (WGS) entry which is preliminary data.</text>
</comment>
<protein>
    <recommendedName>
        <fullName evidence="2 5">Elongation factor Ts</fullName>
        <shortName evidence="5">EF-Ts</shortName>
    </recommendedName>
</protein>
<evidence type="ECO:0000256" key="1">
    <source>
        <dbReference type="ARBA" id="ARBA00005532"/>
    </source>
</evidence>
<dbReference type="InterPro" id="IPR014039">
    <property type="entry name" value="Transl_elong_EFTs/EF1B_dimer"/>
</dbReference>
<organism evidence="9 10">
    <name type="scientific">candidate division WS5 bacterium</name>
    <dbReference type="NCBI Taxonomy" id="2093353"/>
    <lineage>
        <taxon>Bacteria</taxon>
        <taxon>candidate division WS5</taxon>
    </lineage>
</organism>
<dbReference type="SUPFAM" id="SSF54713">
    <property type="entry name" value="Elongation factor Ts (EF-Ts), dimerisation domain"/>
    <property type="match status" value="1"/>
</dbReference>
<sequence>MNISANTIKELREQTGAGMMDCKKALTEAAGDVDKALDILRQRGLAMAAKKASREASEGLIGSYIHMGKIGVLAEVNCETDFVAKTDEFKELVKDIAMHIAAANPSCIKREDLSSDVIEKEKMIYASQVENKPAQVVEKIVAGKLEKFYSDTCLLDQIFVKDPEGKKKIKDLVTEKVAKLGENIVIKRFVRFQLGEKLG</sequence>
<dbReference type="Gene3D" id="3.30.479.20">
    <property type="entry name" value="Elongation factor Ts, dimerisation domain"/>
    <property type="match status" value="1"/>
</dbReference>
<dbReference type="PROSITE" id="PS01127">
    <property type="entry name" value="EF_TS_2"/>
    <property type="match status" value="1"/>
</dbReference>
<comment type="subcellular location">
    <subcellularLocation>
        <location evidence="5 7">Cytoplasm</location>
    </subcellularLocation>
</comment>
<dbReference type="PANTHER" id="PTHR11741">
    <property type="entry name" value="ELONGATION FACTOR TS"/>
    <property type="match status" value="1"/>
</dbReference>
<dbReference type="InterPro" id="IPR036402">
    <property type="entry name" value="EF-Ts_dimer_sf"/>
</dbReference>
<dbReference type="PANTHER" id="PTHR11741:SF0">
    <property type="entry name" value="ELONGATION FACTOR TS, MITOCHONDRIAL"/>
    <property type="match status" value="1"/>
</dbReference>
<comment type="similarity">
    <text evidence="1 5 6">Belongs to the EF-Ts family.</text>
</comment>
<dbReference type="Proteomes" id="UP000285655">
    <property type="component" value="Unassembled WGS sequence"/>
</dbReference>
<dbReference type="InterPro" id="IPR001816">
    <property type="entry name" value="Transl_elong_EFTs/EF1B"/>
</dbReference>
<dbReference type="GO" id="GO:0005737">
    <property type="term" value="C:cytoplasm"/>
    <property type="evidence" value="ECO:0007669"/>
    <property type="project" value="UniProtKB-SubCell"/>
</dbReference>
<evidence type="ECO:0000256" key="3">
    <source>
        <dbReference type="ARBA" id="ARBA00022768"/>
    </source>
</evidence>
<dbReference type="PROSITE" id="PS01126">
    <property type="entry name" value="EF_TS_1"/>
    <property type="match status" value="1"/>
</dbReference>
<evidence type="ECO:0000313" key="10">
    <source>
        <dbReference type="Proteomes" id="UP000285655"/>
    </source>
</evidence>
<dbReference type="InterPro" id="IPR018101">
    <property type="entry name" value="Transl_elong_Ts_CS"/>
</dbReference>
<name>A0A419DDA1_9BACT</name>
<accession>A0A419DDA1</accession>
<dbReference type="CDD" id="cd14275">
    <property type="entry name" value="UBA_EF-Ts"/>
    <property type="match status" value="1"/>
</dbReference>